<dbReference type="PROSITE" id="PS50878">
    <property type="entry name" value="RT_POL"/>
    <property type="match status" value="1"/>
</dbReference>
<dbReference type="InterPro" id="IPR000477">
    <property type="entry name" value="RT_dom"/>
</dbReference>
<organism evidence="2 3">
    <name type="scientific">Beggiatoa leptomitoformis</name>
    <dbReference type="NCBI Taxonomy" id="288004"/>
    <lineage>
        <taxon>Bacteria</taxon>
        <taxon>Pseudomonadati</taxon>
        <taxon>Pseudomonadota</taxon>
        <taxon>Gammaproteobacteria</taxon>
        <taxon>Thiotrichales</taxon>
        <taxon>Thiotrichaceae</taxon>
        <taxon>Beggiatoa</taxon>
    </lineage>
</organism>
<evidence type="ECO:0000259" key="1">
    <source>
        <dbReference type="PROSITE" id="PS50878"/>
    </source>
</evidence>
<keyword evidence="3" id="KW-1185">Reference proteome</keyword>
<dbReference type="EMBL" id="CP018889">
    <property type="protein sequence ID" value="AUI70051.1"/>
    <property type="molecule type" value="Genomic_DNA"/>
</dbReference>
<gene>
    <name evidence="2" type="ORF">BLE401_16000</name>
</gene>
<proteinExistence type="predicted"/>
<dbReference type="Pfam" id="PF00078">
    <property type="entry name" value="RVT_1"/>
    <property type="match status" value="1"/>
</dbReference>
<name>A0A2N9YHM0_9GAMM</name>
<reference evidence="3" key="1">
    <citation type="submission" date="2016-12" db="EMBL/GenBank/DDBJ databases">
        <title>Complete Genome Sequence of Beggiatoa leptomitiformis D-401.</title>
        <authorList>
            <person name="Fomenkov A."/>
            <person name="Vincze T."/>
            <person name="Grabovich M."/>
            <person name="Anton B.P."/>
            <person name="Dubinina G."/>
            <person name="Orlova M."/>
            <person name="Belousova E."/>
            <person name="Roberts R.J."/>
        </authorList>
    </citation>
    <scope>NUCLEOTIDE SEQUENCE [LARGE SCALE GENOMIC DNA]</scope>
    <source>
        <strain evidence="3">D-401</strain>
    </source>
</reference>
<protein>
    <recommendedName>
        <fullName evidence="1">Reverse transcriptase domain-containing protein</fullName>
    </recommendedName>
</protein>
<dbReference type="Proteomes" id="UP000234271">
    <property type="component" value="Chromosome"/>
</dbReference>
<dbReference type="RefSeq" id="WP_062151675.1">
    <property type="nucleotide sequence ID" value="NZ_CP012373.2"/>
</dbReference>
<evidence type="ECO:0000313" key="3">
    <source>
        <dbReference type="Proteomes" id="UP000234271"/>
    </source>
</evidence>
<evidence type="ECO:0000313" key="2">
    <source>
        <dbReference type="EMBL" id="AUI70051.1"/>
    </source>
</evidence>
<dbReference type="KEGG" id="blep:AL038_08305"/>
<dbReference type="AlphaFoldDB" id="A0A2N9YHM0"/>
<accession>A0A2N9YHM0</accession>
<feature type="domain" description="Reverse transcriptase" evidence="1">
    <location>
        <begin position="59"/>
        <end position="316"/>
    </location>
</feature>
<dbReference type="OrthoDB" id="9793236at2"/>
<dbReference type="STRING" id="288004.AL038_08305"/>
<dbReference type="CDD" id="cd01646">
    <property type="entry name" value="RT_Bac_retron_I"/>
    <property type="match status" value="1"/>
</dbReference>
<sequence length="525" mass="61621">MNKSYYELMDEITKEELLEGLVGYGLFHESIPPILTSKPFYDFCQNLNNEAFFETIKERKFIQYESMRNISIPRVLAIPHPMAYWNLCNVLSQSWEEIKERFKEKTENNPFKISRIHIRKLKNEDRLFKMSYKNFQVDSSPEFDLSIGKKYLVKADISNCFPSFYTHSIPWALVGKDIAKQNKNSNNLYYNKIDKFARNLKDAETHGILIGPDASNILSEIILTSIDNIMTSDGFYYIRNIDDYAFYAQSYEEAEKFLLSLAATLKEFSLSLNYKKTEILPLPLASNEHWITRLNSLILPDKLNFKEVRIYLDIAIELMQCSGDNLAVINYVTKTLANKKMTINAKEFYVKRIHHLVLLYPYLVRILEKDIFLAHEIEQKDIKSIADNLFKIASANRQYEAVSYAIYFAIKNNFKLNAEQKLYNFAEESNDCIFMLLAYLYDKKFSVGKAMEYKDLAKSFIVVTTNQNNQNKKKINIDEFWLFIYEALSLSDLYENLLPSDLENEAEWKTLKENDISFLKPEFRN</sequence>